<dbReference type="RefSeq" id="WP_135586059.1">
    <property type="nucleotide sequence ID" value="NZ_RQEP01000005.1"/>
</dbReference>
<keyword evidence="1" id="KW-0812">Transmembrane</keyword>
<proteinExistence type="predicted"/>
<dbReference type="Proteomes" id="UP000297453">
    <property type="component" value="Unassembled WGS sequence"/>
</dbReference>
<comment type="caution">
    <text evidence="2">The sequence shown here is derived from an EMBL/GenBank/DDBJ whole genome shotgun (WGS) entry which is preliminary data.</text>
</comment>
<keyword evidence="1" id="KW-1133">Transmembrane helix</keyword>
<accession>A0A4R9G8H9</accession>
<feature type="transmembrane region" description="Helical" evidence="1">
    <location>
        <begin position="95"/>
        <end position="115"/>
    </location>
</feature>
<dbReference type="AlphaFoldDB" id="A0A4R9G8H9"/>
<feature type="transmembrane region" description="Helical" evidence="1">
    <location>
        <begin position="63"/>
        <end position="88"/>
    </location>
</feature>
<keyword evidence="1" id="KW-0472">Membrane</keyword>
<organism evidence="2 3">
    <name type="scientific">Leptospira semungkisensis</name>
    <dbReference type="NCBI Taxonomy" id="2484985"/>
    <lineage>
        <taxon>Bacteria</taxon>
        <taxon>Pseudomonadati</taxon>
        <taxon>Spirochaetota</taxon>
        <taxon>Spirochaetia</taxon>
        <taxon>Leptospirales</taxon>
        <taxon>Leptospiraceae</taxon>
        <taxon>Leptospira</taxon>
    </lineage>
</organism>
<feature type="transmembrane region" description="Helical" evidence="1">
    <location>
        <begin position="145"/>
        <end position="171"/>
    </location>
</feature>
<keyword evidence="3" id="KW-1185">Reference proteome</keyword>
<feature type="transmembrane region" description="Helical" evidence="1">
    <location>
        <begin position="36"/>
        <end position="57"/>
    </location>
</feature>
<evidence type="ECO:0000256" key="1">
    <source>
        <dbReference type="SAM" id="Phobius"/>
    </source>
</evidence>
<dbReference type="EMBL" id="RQEP01000005">
    <property type="protein sequence ID" value="TGK07833.1"/>
    <property type="molecule type" value="Genomic_DNA"/>
</dbReference>
<evidence type="ECO:0000313" key="3">
    <source>
        <dbReference type="Proteomes" id="UP000297453"/>
    </source>
</evidence>
<evidence type="ECO:0000313" key="2">
    <source>
        <dbReference type="EMBL" id="TGK07833.1"/>
    </source>
</evidence>
<gene>
    <name evidence="2" type="ORF">EHO59_06970</name>
</gene>
<feature type="transmembrane region" description="Helical" evidence="1">
    <location>
        <begin position="121"/>
        <end position="138"/>
    </location>
</feature>
<reference evidence="2" key="1">
    <citation type="journal article" date="2019" name="PLoS Negl. Trop. Dis.">
        <title>Revisiting the worldwide diversity of Leptospira species in the environment.</title>
        <authorList>
            <person name="Vincent A.T."/>
            <person name="Schiettekatte O."/>
            <person name="Bourhy P."/>
            <person name="Veyrier F.J."/>
            <person name="Picardeau M."/>
        </authorList>
    </citation>
    <scope>NUCLEOTIDE SEQUENCE [LARGE SCALE GENOMIC DNA]</scope>
    <source>
        <strain evidence="2">SSS9</strain>
    </source>
</reference>
<protein>
    <submittedName>
        <fullName evidence="2">Uncharacterized protein</fullName>
    </submittedName>
</protein>
<dbReference type="OrthoDB" id="6888951at2"/>
<name>A0A4R9G8H9_9LEPT</name>
<sequence>MQLSTAISDLVLAVSATWAGLRALSSAKGSLPKRGGAWGLFAVAAGAYLGVIFFLGGDWITGIYRLVVQFAGTVGIPWIGIAFFYLGFGKIPPRNWYVLSAGLLVLFILDSLYALGPYSTAIGAISFVTVIIVCIQKYKGSHKTAALYGIAGALLFILAGLVIGTVGHISGIPRVDVFHYVLAVAVYCLGYSQRKLG</sequence>